<dbReference type="Proteomes" id="UP001374579">
    <property type="component" value="Unassembled WGS sequence"/>
</dbReference>
<sequence length="534" mass="59734">MDADDGEGFGDFRTRKKNIFDDDVSVEAAKKIITSARFDDDDLDDDMEILDLGSSTTSVKFSAGTAPSSKTMPDLSSLATPASSSVPSPANLRINPSAAEPRHSFGSFQKAAGHVRSQSLTIAPLKSGGDMQFPKVNMLRGSNTGSNSSLTIEEAVGTMGRKFGSMDVDQMQQEIIQLRKQLLAARKERWTKMPVDLTLRRIMKGEPYSLENYRALEDKLSLLDKAVTLMDGNAITAAVLHLKKTVKRATFQQELMLRPVAANHYLAYLRGHFEHAELIDTLSMLGRSEEAAIVKYRLACSTGDINTKVSSLKACLRAHFEAEPSLAGDASLIREHIDLLERQRPIEDSDARLEAEGRTKVFLDFPRRFALVNMPVTTTLFYCCLYHYHLQENSFASPVSIKKRHELPERQFVWTAVSARAKAKGWTDIEQLLTAKGWFGGKKLKAAIGFGKVVDILHRFQAPHDILAKYLELVEDLDTRLTLAKKTDCKKAMIETLVKQKDRAGVEEFARKYSATIEAEYARRVLRDEAIRWK</sequence>
<dbReference type="AlphaFoldDB" id="A0AAN9GDR8"/>
<dbReference type="PANTHER" id="PTHR13364:SF6">
    <property type="entry name" value="SPERMATOGENESIS-DEFECTIVE PROTEIN 39 HOMOLOG"/>
    <property type="match status" value="1"/>
</dbReference>
<evidence type="ECO:0000313" key="9">
    <source>
        <dbReference type="Proteomes" id="UP001374579"/>
    </source>
</evidence>
<feature type="region of interest" description="Disordered" evidence="6">
    <location>
        <begin position="60"/>
        <end position="90"/>
    </location>
</feature>
<protein>
    <recommendedName>
        <fullName evidence="7">Vps16 C-terminal domain-containing protein</fullName>
    </recommendedName>
</protein>
<gene>
    <name evidence="8" type="ORF">V1264_019292</name>
</gene>
<dbReference type="Gene3D" id="1.10.150.780">
    <property type="entry name" value="Vps16, C-terminal region"/>
    <property type="match status" value="1"/>
</dbReference>
<feature type="compositionally biased region" description="Polar residues" evidence="6">
    <location>
        <begin position="60"/>
        <end position="71"/>
    </location>
</feature>
<dbReference type="Pfam" id="PF04840">
    <property type="entry name" value="Vps16_C"/>
    <property type="match status" value="1"/>
</dbReference>
<comment type="caution">
    <text evidence="8">The sequence shown here is derived from an EMBL/GenBank/DDBJ whole genome shotgun (WGS) entry which is preliminary data.</text>
</comment>
<dbReference type="EMBL" id="JBAMIC010000008">
    <property type="protein sequence ID" value="KAK7104597.1"/>
    <property type="molecule type" value="Genomic_DNA"/>
</dbReference>
<dbReference type="InterPro" id="IPR006925">
    <property type="entry name" value="Vps16_C"/>
</dbReference>
<feature type="compositionally biased region" description="Low complexity" evidence="6">
    <location>
        <begin position="75"/>
        <end position="90"/>
    </location>
</feature>
<keyword evidence="4" id="KW-0967">Endosome</keyword>
<keyword evidence="9" id="KW-1185">Reference proteome</keyword>
<name>A0AAN9GDR8_9CAEN</name>
<evidence type="ECO:0000259" key="7">
    <source>
        <dbReference type="Pfam" id="PF04840"/>
    </source>
</evidence>
<evidence type="ECO:0000256" key="4">
    <source>
        <dbReference type="ARBA" id="ARBA00022753"/>
    </source>
</evidence>
<feature type="domain" description="Vps16 C-terminal" evidence="7">
    <location>
        <begin position="217"/>
        <end position="348"/>
    </location>
</feature>
<dbReference type="InterPro" id="IPR040057">
    <property type="entry name" value="Spe-39"/>
</dbReference>
<dbReference type="GO" id="GO:0099023">
    <property type="term" value="C:vesicle tethering complex"/>
    <property type="evidence" value="ECO:0007669"/>
    <property type="project" value="UniProtKB-ARBA"/>
</dbReference>
<keyword evidence="5" id="KW-0968">Cytoplasmic vesicle</keyword>
<evidence type="ECO:0000313" key="8">
    <source>
        <dbReference type="EMBL" id="KAK7104597.1"/>
    </source>
</evidence>
<comment type="subcellular location">
    <subcellularLocation>
        <location evidence="2">Cytoplasmic vesicle</location>
    </subcellularLocation>
    <subcellularLocation>
        <location evidence="1">Early endosome</location>
    </subcellularLocation>
    <subcellularLocation>
        <location evidence="3">Late endosome</location>
    </subcellularLocation>
</comment>
<evidence type="ECO:0000256" key="6">
    <source>
        <dbReference type="SAM" id="MobiDB-lite"/>
    </source>
</evidence>
<dbReference type="GO" id="GO:0007034">
    <property type="term" value="P:vacuolar transport"/>
    <property type="evidence" value="ECO:0007669"/>
    <property type="project" value="TreeGrafter"/>
</dbReference>
<dbReference type="GO" id="GO:0005769">
    <property type="term" value="C:early endosome"/>
    <property type="evidence" value="ECO:0007669"/>
    <property type="project" value="UniProtKB-SubCell"/>
</dbReference>
<dbReference type="InterPro" id="IPR038132">
    <property type="entry name" value="Vps16_C_sf"/>
</dbReference>
<dbReference type="PANTHER" id="PTHR13364">
    <property type="entry name" value="DEFECTIVE SPERMATOGENESIS PROTEIN 39"/>
    <property type="match status" value="1"/>
</dbReference>
<accession>A0AAN9GDR8</accession>
<dbReference type="GO" id="GO:0005770">
    <property type="term" value="C:late endosome"/>
    <property type="evidence" value="ECO:0007669"/>
    <property type="project" value="UniProtKB-SubCell"/>
</dbReference>
<evidence type="ECO:0000256" key="2">
    <source>
        <dbReference type="ARBA" id="ARBA00004541"/>
    </source>
</evidence>
<dbReference type="GO" id="GO:0006886">
    <property type="term" value="P:intracellular protein transport"/>
    <property type="evidence" value="ECO:0007669"/>
    <property type="project" value="InterPro"/>
</dbReference>
<evidence type="ECO:0000256" key="5">
    <source>
        <dbReference type="ARBA" id="ARBA00023329"/>
    </source>
</evidence>
<organism evidence="8 9">
    <name type="scientific">Littorina saxatilis</name>
    <dbReference type="NCBI Taxonomy" id="31220"/>
    <lineage>
        <taxon>Eukaryota</taxon>
        <taxon>Metazoa</taxon>
        <taxon>Spiralia</taxon>
        <taxon>Lophotrochozoa</taxon>
        <taxon>Mollusca</taxon>
        <taxon>Gastropoda</taxon>
        <taxon>Caenogastropoda</taxon>
        <taxon>Littorinimorpha</taxon>
        <taxon>Littorinoidea</taxon>
        <taxon>Littorinidae</taxon>
        <taxon>Littorina</taxon>
    </lineage>
</organism>
<evidence type="ECO:0000256" key="3">
    <source>
        <dbReference type="ARBA" id="ARBA00004603"/>
    </source>
</evidence>
<reference evidence="8 9" key="1">
    <citation type="submission" date="2024-02" db="EMBL/GenBank/DDBJ databases">
        <title>Chromosome-scale genome assembly of the rough periwinkle Littorina saxatilis.</title>
        <authorList>
            <person name="De Jode A."/>
            <person name="Faria R."/>
            <person name="Formenti G."/>
            <person name="Sims Y."/>
            <person name="Smith T.P."/>
            <person name="Tracey A."/>
            <person name="Wood J.M.D."/>
            <person name="Zagrodzka Z.B."/>
            <person name="Johannesson K."/>
            <person name="Butlin R.K."/>
            <person name="Leder E.H."/>
        </authorList>
    </citation>
    <scope>NUCLEOTIDE SEQUENCE [LARGE SCALE GENOMIC DNA]</scope>
    <source>
        <strain evidence="8">Snail1</strain>
        <tissue evidence="8">Muscle</tissue>
    </source>
</reference>
<evidence type="ECO:0000256" key="1">
    <source>
        <dbReference type="ARBA" id="ARBA00004412"/>
    </source>
</evidence>
<proteinExistence type="predicted"/>